<evidence type="ECO:0000313" key="4">
    <source>
        <dbReference type="Proteomes" id="UP001320831"/>
    </source>
</evidence>
<organism evidence="3 4">
    <name type="scientific">Chelativorans salis</name>
    <dbReference type="NCBI Taxonomy" id="2978478"/>
    <lineage>
        <taxon>Bacteria</taxon>
        <taxon>Pseudomonadati</taxon>
        <taxon>Pseudomonadota</taxon>
        <taxon>Alphaproteobacteria</taxon>
        <taxon>Hyphomicrobiales</taxon>
        <taxon>Phyllobacteriaceae</taxon>
        <taxon>Chelativorans</taxon>
    </lineage>
</organism>
<feature type="region of interest" description="Disordered" evidence="1">
    <location>
        <begin position="327"/>
        <end position="352"/>
    </location>
</feature>
<gene>
    <name evidence="3" type="ORF">N5A92_02700</name>
</gene>
<evidence type="ECO:0008006" key="5">
    <source>
        <dbReference type="Google" id="ProtNLM"/>
    </source>
</evidence>
<name>A0ABT2LIV8_9HYPH</name>
<accession>A0ABT2LIV8</accession>
<proteinExistence type="predicted"/>
<keyword evidence="2" id="KW-0812">Transmembrane</keyword>
<reference evidence="3 4" key="1">
    <citation type="submission" date="2022-09" db="EMBL/GenBank/DDBJ databases">
        <title>Chelativorans salina sp. nov., a novel slightly halophilic bacterium isolated from a saline lake sediment enrichment.</title>
        <authorList>
            <person name="Gao L."/>
            <person name="Fang B.-Z."/>
            <person name="Li W.-J."/>
        </authorList>
    </citation>
    <scope>NUCLEOTIDE SEQUENCE [LARGE SCALE GENOMIC DNA]</scope>
    <source>
        <strain evidence="3 4">EGI FJ00035</strain>
    </source>
</reference>
<protein>
    <recommendedName>
        <fullName evidence="5">Transmembrane protein</fullName>
    </recommendedName>
</protein>
<feature type="transmembrane region" description="Helical" evidence="2">
    <location>
        <begin position="171"/>
        <end position="190"/>
    </location>
</feature>
<dbReference type="Proteomes" id="UP001320831">
    <property type="component" value="Unassembled WGS sequence"/>
</dbReference>
<comment type="caution">
    <text evidence="3">The sequence shown here is derived from an EMBL/GenBank/DDBJ whole genome shotgun (WGS) entry which is preliminary data.</text>
</comment>
<keyword evidence="2" id="KW-1133">Transmembrane helix</keyword>
<dbReference type="EMBL" id="JAOCZP010000001">
    <property type="protein sequence ID" value="MCT7373949.1"/>
    <property type="molecule type" value="Genomic_DNA"/>
</dbReference>
<evidence type="ECO:0000256" key="1">
    <source>
        <dbReference type="SAM" id="MobiDB-lite"/>
    </source>
</evidence>
<evidence type="ECO:0000256" key="2">
    <source>
        <dbReference type="SAM" id="Phobius"/>
    </source>
</evidence>
<evidence type="ECO:0000313" key="3">
    <source>
        <dbReference type="EMBL" id="MCT7373949.1"/>
    </source>
</evidence>
<dbReference type="RefSeq" id="WP_260900291.1">
    <property type="nucleotide sequence ID" value="NZ_JAOCZP010000001.1"/>
</dbReference>
<keyword evidence="4" id="KW-1185">Reference proteome</keyword>
<keyword evidence="2" id="KW-0472">Membrane</keyword>
<sequence>MLQDILASMNGSNFKKARRYRGKTQKHPRPAAEIGTVETGDYRIDALNRLLASKHFRASDRNKRFLKFVVDETVAGRSERIKAFTVAVDVFGRDSSFDASVDPIVRIAAGHLRRSLHDYYAAEGANDPVRISLPLGTYVPTFVLRESLPQRTMAQLRLLVADRKRRLQSGAVGVVMALAAGGAALAYVSFGVPGHPGSQSPVIVVDSARAHAQGGTADALAQLFTQSLWIALNQDEAIRMVGVRPEEEFSEVLAHTQKNFGSSVPLYQLLTAVRLEGEALRIYWHVLDGRSNETYLSTSVAEMLTAEGEGATPDALARQVAASLNRLTADRESGSGKSAKQARPGSAEEGGG</sequence>